<evidence type="ECO:0000313" key="1">
    <source>
        <dbReference type="EMBL" id="KWS02477.1"/>
    </source>
</evidence>
<gene>
    <name evidence="1" type="ORF">AZ78_0021</name>
</gene>
<comment type="caution">
    <text evidence="1">The sequence shown here is derived from an EMBL/GenBank/DDBJ whole genome shotgun (WGS) entry which is preliminary data.</text>
</comment>
<keyword evidence="2" id="KW-1185">Reference proteome</keyword>
<proteinExistence type="predicted"/>
<evidence type="ECO:0000313" key="2">
    <source>
        <dbReference type="Proteomes" id="UP000023435"/>
    </source>
</evidence>
<dbReference type="AlphaFoldDB" id="A0A108U4M7"/>
<organism evidence="1 2">
    <name type="scientific">Lysobacter capsici AZ78</name>
    <dbReference type="NCBI Taxonomy" id="1444315"/>
    <lineage>
        <taxon>Bacteria</taxon>
        <taxon>Pseudomonadati</taxon>
        <taxon>Pseudomonadota</taxon>
        <taxon>Gammaproteobacteria</taxon>
        <taxon>Lysobacterales</taxon>
        <taxon>Lysobacteraceae</taxon>
        <taxon>Lysobacter</taxon>
    </lineage>
</organism>
<protein>
    <submittedName>
        <fullName evidence="1">Uncharacterized protein</fullName>
    </submittedName>
</protein>
<dbReference type="Proteomes" id="UP000023435">
    <property type="component" value="Unassembled WGS sequence"/>
</dbReference>
<sequence length="50" mass="5647">MLSLDRDSNRGVVRWISRDDFASVGGWPVAQMRLDINALAMLLLAIQMSR</sequence>
<reference evidence="1 2" key="1">
    <citation type="journal article" date="2014" name="Genome Announc.">
        <title>Draft Genome Sequence of Lysobacter capsici AZ78, a Bacterium Antagonistic to Plant-Pathogenic Oomycetes.</title>
        <authorList>
            <person name="Puopolo G."/>
            <person name="Sonego P."/>
            <person name="Engelen K."/>
            <person name="Pertot I."/>
        </authorList>
    </citation>
    <scope>NUCLEOTIDE SEQUENCE [LARGE SCALE GENOMIC DNA]</scope>
    <source>
        <strain evidence="1 2">AZ78</strain>
    </source>
</reference>
<accession>A0A108U4M7</accession>
<dbReference type="EMBL" id="JAJA02000001">
    <property type="protein sequence ID" value="KWS02477.1"/>
    <property type="molecule type" value="Genomic_DNA"/>
</dbReference>
<name>A0A108U4M7_9GAMM</name>